<keyword evidence="1" id="KW-0732">Signal</keyword>
<feature type="signal peptide" evidence="1">
    <location>
        <begin position="1"/>
        <end position="24"/>
    </location>
</feature>
<accession>A0A1B6GF74</accession>
<feature type="non-terminal residue" evidence="2">
    <location>
        <position position="1"/>
    </location>
</feature>
<feature type="chain" id="PRO_5008583486" evidence="1">
    <location>
        <begin position="25"/>
        <end position="104"/>
    </location>
</feature>
<feature type="non-terminal residue" evidence="2">
    <location>
        <position position="104"/>
    </location>
</feature>
<reference evidence="2" key="1">
    <citation type="submission" date="2015-11" db="EMBL/GenBank/DDBJ databases">
        <title>De novo transcriptome assembly of four potential Pierce s Disease insect vectors from Arizona vineyards.</title>
        <authorList>
            <person name="Tassone E.E."/>
        </authorList>
    </citation>
    <scope>NUCLEOTIDE SEQUENCE</scope>
</reference>
<evidence type="ECO:0000256" key="1">
    <source>
        <dbReference type="SAM" id="SignalP"/>
    </source>
</evidence>
<organism evidence="2">
    <name type="scientific">Cuerna arida</name>
    <dbReference type="NCBI Taxonomy" id="1464854"/>
    <lineage>
        <taxon>Eukaryota</taxon>
        <taxon>Metazoa</taxon>
        <taxon>Ecdysozoa</taxon>
        <taxon>Arthropoda</taxon>
        <taxon>Hexapoda</taxon>
        <taxon>Insecta</taxon>
        <taxon>Pterygota</taxon>
        <taxon>Neoptera</taxon>
        <taxon>Paraneoptera</taxon>
        <taxon>Hemiptera</taxon>
        <taxon>Auchenorrhyncha</taxon>
        <taxon>Membracoidea</taxon>
        <taxon>Cicadellidae</taxon>
        <taxon>Cicadellinae</taxon>
        <taxon>Proconiini</taxon>
        <taxon>Cuerna</taxon>
    </lineage>
</organism>
<evidence type="ECO:0000313" key="2">
    <source>
        <dbReference type="EMBL" id="JAS61061.1"/>
    </source>
</evidence>
<dbReference type="EMBL" id="GECZ01008708">
    <property type="protein sequence ID" value="JAS61061.1"/>
    <property type="molecule type" value="Transcribed_RNA"/>
</dbReference>
<dbReference type="AlphaFoldDB" id="A0A1B6GF74"/>
<proteinExistence type="predicted"/>
<gene>
    <name evidence="2" type="ORF">g.1357</name>
</gene>
<name>A0A1B6GF74_9HEMI</name>
<sequence length="104" mass="11275">LPVKYPIVFFASLLVALWGVGSEAASRSAEPLPSATELPDEVFTPTTEVQHATLKTGDLTEISTKKPLEKKEAISKTTTTQEPVVTTKTLYRLNAKSGYKVLVV</sequence>
<protein>
    <submittedName>
        <fullName evidence="2">Uncharacterized protein</fullName>
    </submittedName>
</protein>